<feature type="compositionally biased region" description="Polar residues" evidence="2">
    <location>
        <begin position="166"/>
        <end position="175"/>
    </location>
</feature>
<evidence type="ECO:0000313" key="4">
    <source>
        <dbReference type="EMBL" id="KAK7092553.1"/>
    </source>
</evidence>
<dbReference type="GO" id="GO:0006351">
    <property type="term" value="P:DNA-templated transcription"/>
    <property type="evidence" value="ECO:0007669"/>
    <property type="project" value="InterPro"/>
</dbReference>
<sequence>MTSGLFNTGGTGDSAEITRPLTVQPLTSKFVGQELLDESFEPDLDMNMFEDLGAGFADPLGDASLDSFTDLSALLSENTFLDQKTVAPVTFLFDLDAEEKPDQRGMKRSFAEVEDTSDLGRLSANVGLVKSSSHDHDYSAKRQRTSAVTEDTSVEDMEEVFLVPAPSTSDTTQFPTEDKYRHRREKNNVASKRSREIRKRKFTDMEGEAERLIVDNARLEKRVVDLERLAKQMKEILVAKMAGK</sequence>
<keyword evidence="5" id="KW-1185">Reference proteome</keyword>
<feature type="coiled-coil region" evidence="1">
    <location>
        <begin position="202"/>
        <end position="236"/>
    </location>
</feature>
<dbReference type="Pfam" id="PF07716">
    <property type="entry name" value="bZIP_2"/>
    <property type="match status" value="1"/>
</dbReference>
<dbReference type="Gene3D" id="1.20.5.170">
    <property type="match status" value="1"/>
</dbReference>
<gene>
    <name evidence="4" type="ORF">V1264_008284</name>
</gene>
<dbReference type="PANTHER" id="PTHR23334:SF20">
    <property type="entry name" value="BASIC LEUCINE ZIPPER 24"/>
    <property type="match status" value="1"/>
</dbReference>
<dbReference type="Proteomes" id="UP001374579">
    <property type="component" value="Unassembled WGS sequence"/>
</dbReference>
<keyword evidence="1" id="KW-0175">Coiled coil</keyword>
<protein>
    <recommendedName>
        <fullName evidence="3">BZIP domain-containing protein</fullName>
    </recommendedName>
</protein>
<dbReference type="SMART" id="SM00338">
    <property type="entry name" value="BRLZ"/>
    <property type="match status" value="1"/>
</dbReference>
<dbReference type="GO" id="GO:0000978">
    <property type="term" value="F:RNA polymerase II cis-regulatory region sequence-specific DNA binding"/>
    <property type="evidence" value="ECO:0007669"/>
    <property type="project" value="TreeGrafter"/>
</dbReference>
<evidence type="ECO:0000313" key="5">
    <source>
        <dbReference type="Proteomes" id="UP001374579"/>
    </source>
</evidence>
<dbReference type="PANTHER" id="PTHR23334">
    <property type="entry name" value="CCAAT/ENHANCER BINDING PROTEIN"/>
    <property type="match status" value="1"/>
</dbReference>
<name>A0AAN9G247_9CAEN</name>
<evidence type="ECO:0000256" key="2">
    <source>
        <dbReference type="SAM" id="MobiDB-lite"/>
    </source>
</evidence>
<dbReference type="PROSITE" id="PS50217">
    <property type="entry name" value="BZIP"/>
    <property type="match status" value="1"/>
</dbReference>
<comment type="caution">
    <text evidence="4">The sequence shown here is derived from an EMBL/GenBank/DDBJ whole genome shotgun (WGS) entry which is preliminary data.</text>
</comment>
<reference evidence="4 5" key="1">
    <citation type="submission" date="2024-02" db="EMBL/GenBank/DDBJ databases">
        <title>Chromosome-scale genome assembly of the rough periwinkle Littorina saxatilis.</title>
        <authorList>
            <person name="De Jode A."/>
            <person name="Faria R."/>
            <person name="Formenti G."/>
            <person name="Sims Y."/>
            <person name="Smith T.P."/>
            <person name="Tracey A."/>
            <person name="Wood J.M.D."/>
            <person name="Zagrodzka Z.B."/>
            <person name="Johannesson K."/>
            <person name="Butlin R.K."/>
            <person name="Leder E.H."/>
        </authorList>
    </citation>
    <scope>NUCLEOTIDE SEQUENCE [LARGE SCALE GENOMIC DNA]</scope>
    <source>
        <strain evidence="4">Snail1</strain>
        <tissue evidence="4">Muscle</tissue>
    </source>
</reference>
<evidence type="ECO:0000256" key="1">
    <source>
        <dbReference type="SAM" id="Coils"/>
    </source>
</evidence>
<dbReference type="InterPro" id="IPR046347">
    <property type="entry name" value="bZIP_sf"/>
</dbReference>
<dbReference type="InterPro" id="IPR004827">
    <property type="entry name" value="bZIP"/>
</dbReference>
<dbReference type="AlphaFoldDB" id="A0AAN9G247"/>
<dbReference type="GO" id="GO:0000981">
    <property type="term" value="F:DNA-binding transcription factor activity, RNA polymerase II-specific"/>
    <property type="evidence" value="ECO:0007669"/>
    <property type="project" value="TreeGrafter"/>
</dbReference>
<dbReference type="EMBL" id="JBAMIC010000021">
    <property type="protein sequence ID" value="KAK7092553.1"/>
    <property type="molecule type" value="Genomic_DNA"/>
</dbReference>
<dbReference type="SUPFAM" id="SSF57959">
    <property type="entry name" value="Leucine zipper domain"/>
    <property type="match status" value="1"/>
</dbReference>
<proteinExistence type="predicted"/>
<feature type="domain" description="BZIP" evidence="3">
    <location>
        <begin position="177"/>
        <end position="240"/>
    </location>
</feature>
<dbReference type="InterPro" id="IPR031106">
    <property type="entry name" value="C/EBP"/>
</dbReference>
<feature type="region of interest" description="Disordered" evidence="2">
    <location>
        <begin position="133"/>
        <end position="194"/>
    </location>
</feature>
<accession>A0AAN9G247</accession>
<evidence type="ECO:0000259" key="3">
    <source>
        <dbReference type="PROSITE" id="PS50217"/>
    </source>
</evidence>
<organism evidence="4 5">
    <name type="scientific">Littorina saxatilis</name>
    <dbReference type="NCBI Taxonomy" id="31220"/>
    <lineage>
        <taxon>Eukaryota</taxon>
        <taxon>Metazoa</taxon>
        <taxon>Spiralia</taxon>
        <taxon>Lophotrochozoa</taxon>
        <taxon>Mollusca</taxon>
        <taxon>Gastropoda</taxon>
        <taxon>Caenogastropoda</taxon>
        <taxon>Littorinimorpha</taxon>
        <taxon>Littorinoidea</taxon>
        <taxon>Littorinidae</taxon>
        <taxon>Littorina</taxon>
    </lineage>
</organism>